<feature type="transmembrane region" description="Helical" evidence="1">
    <location>
        <begin position="186"/>
        <end position="203"/>
    </location>
</feature>
<dbReference type="PRINTS" id="PR00625">
    <property type="entry name" value="JDOMAIN"/>
</dbReference>
<dbReference type="PANTHER" id="PTHR44733">
    <property type="entry name" value="DNAJ HOMOLOG SUBFAMILY C MEMBER 22"/>
    <property type="match status" value="1"/>
</dbReference>
<dbReference type="Proteomes" id="UP001177744">
    <property type="component" value="Unassembled WGS sequence"/>
</dbReference>
<feature type="domain" description="J" evidence="2">
    <location>
        <begin position="319"/>
        <end position="381"/>
    </location>
</feature>
<dbReference type="AlphaFoldDB" id="A0AA40LPZ8"/>
<evidence type="ECO:0000313" key="4">
    <source>
        <dbReference type="Proteomes" id="UP001177744"/>
    </source>
</evidence>
<keyword evidence="4" id="KW-1185">Reference proteome</keyword>
<evidence type="ECO:0000313" key="3">
    <source>
        <dbReference type="EMBL" id="KAK1341190.1"/>
    </source>
</evidence>
<sequence length="381" mass="41807">MAALERLSKSALAGGGRMRTTDFCTLSKVGCHWSCSETLSLKDGQGAPGDLCPLGCRGPCWAPPPVPGQGQPALLWMLTLGGGGLGWLWEFWKLPGFVAQANRAQGQRQSSRGGTPPVSPVRFAAQVIVGIYFGLVALISLSFMASFYIVGLPLAVGLGVLLVAAVGNQTSDVKNTLGAAFLTSPIFYGRPIAILPISLVASITAQKHRRYKASVVSETLSVRLYRLGLAYLAFTGPLAYSALCNTATTLSYVAETLGSLLSWFSFFPLLGRLVESVLLLPYRVWRLLVGDHGFSSGYFQEWEKLYEFVRSFQDEKRQLAYQVLGLLEGATNEDIHQRYRELVKIWHPDHNPHQTEEAQRHFLEIQAAYEALSPPRKLRGF</sequence>
<dbReference type="GO" id="GO:0016020">
    <property type="term" value="C:membrane"/>
    <property type="evidence" value="ECO:0007669"/>
    <property type="project" value="TreeGrafter"/>
</dbReference>
<dbReference type="SUPFAM" id="SSF46565">
    <property type="entry name" value="Chaperone J-domain"/>
    <property type="match status" value="1"/>
</dbReference>
<keyword evidence="1" id="KW-1133">Transmembrane helix</keyword>
<dbReference type="Pfam" id="PF00226">
    <property type="entry name" value="DnaJ"/>
    <property type="match status" value="1"/>
</dbReference>
<name>A0AA40LPZ8_CNENI</name>
<dbReference type="CDD" id="cd06257">
    <property type="entry name" value="DnaJ"/>
    <property type="match status" value="1"/>
</dbReference>
<dbReference type="SMART" id="SM00271">
    <property type="entry name" value="DnaJ"/>
    <property type="match status" value="1"/>
</dbReference>
<reference evidence="3" key="1">
    <citation type="submission" date="2023-06" db="EMBL/GenBank/DDBJ databases">
        <title>Reference genome for the Northern bat (Eptesicus nilssonii), a most northern bat species.</title>
        <authorList>
            <person name="Laine V.N."/>
            <person name="Pulliainen A.T."/>
            <person name="Lilley T.M."/>
        </authorList>
    </citation>
    <scope>NUCLEOTIDE SEQUENCE</scope>
    <source>
        <strain evidence="3">BLF_Eptnil</strain>
        <tissue evidence="3">Kidney</tissue>
    </source>
</reference>
<evidence type="ECO:0000259" key="2">
    <source>
        <dbReference type="PROSITE" id="PS50076"/>
    </source>
</evidence>
<feature type="transmembrane region" description="Helical" evidence="1">
    <location>
        <begin position="123"/>
        <end position="141"/>
    </location>
</feature>
<dbReference type="EMBL" id="JAULJE010000007">
    <property type="protein sequence ID" value="KAK1341190.1"/>
    <property type="molecule type" value="Genomic_DNA"/>
</dbReference>
<evidence type="ECO:0000256" key="1">
    <source>
        <dbReference type="SAM" id="Phobius"/>
    </source>
</evidence>
<keyword evidence="1" id="KW-0812">Transmembrane</keyword>
<proteinExistence type="predicted"/>
<dbReference type="InterPro" id="IPR036869">
    <property type="entry name" value="J_dom_sf"/>
</dbReference>
<feature type="transmembrane region" description="Helical" evidence="1">
    <location>
        <begin position="148"/>
        <end position="166"/>
    </location>
</feature>
<gene>
    <name evidence="3" type="ORF">QTO34_017593</name>
</gene>
<comment type="caution">
    <text evidence="3">The sequence shown here is derived from an EMBL/GenBank/DDBJ whole genome shotgun (WGS) entry which is preliminary data.</text>
</comment>
<dbReference type="PROSITE" id="PS50076">
    <property type="entry name" value="DNAJ_2"/>
    <property type="match status" value="1"/>
</dbReference>
<dbReference type="Gene3D" id="1.10.287.110">
    <property type="entry name" value="DnaJ domain"/>
    <property type="match status" value="1"/>
</dbReference>
<feature type="transmembrane region" description="Helical" evidence="1">
    <location>
        <begin position="263"/>
        <end position="282"/>
    </location>
</feature>
<accession>A0AA40LPZ8</accession>
<feature type="transmembrane region" description="Helical" evidence="1">
    <location>
        <begin position="224"/>
        <end position="243"/>
    </location>
</feature>
<protein>
    <recommendedName>
        <fullName evidence="2">J domain-containing protein</fullName>
    </recommendedName>
</protein>
<keyword evidence="1" id="KW-0472">Membrane</keyword>
<organism evidence="3 4">
    <name type="scientific">Cnephaeus nilssonii</name>
    <name type="common">Northern bat</name>
    <name type="synonym">Eptesicus nilssonii</name>
    <dbReference type="NCBI Taxonomy" id="3371016"/>
    <lineage>
        <taxon>Eukaryota</taxon>
        <taxon>Metazoa</taxon>
        <taxon>Chordata</taxon>
        <taxon>Craniata</taxon>
        <taxon>Vertebrata</taxon>
        <taxon>Euteleostomi</taxon>
        <taxon>Mammalia</taxon>
        <taxon>Eutheria</taxon>
        <taxon>Laurasiatheria</taxon>
        <taxon>Chiroptera</taxon>
        <taxon>Yangochiroptera</taxon>
        <taxon>Vespertilionidae</taxon>
        <taxon>Cnephaeus</taxon>
    </lineage>
</organism>
<dbReference type="InterPro" id="IPR001623">
    <property type="entry name" value="DnaJ_domain"/>
</dbReference>
<dbReference type="PANTHER" id="PTHR44733:SF1">
    <property type="entry name" value="DNAJ HOMOLOG SUBFAMILY C MEMBER 22"/>
    <property type="match status" value="1"/>
</dbReference>